<protein>
    <submittedName>
        <fullName evidence="3">Uncharacterized protein</fullName>
    </submittedName>
</protein>
<proteinExistence type="predicted"/>
<organism evidence="3 4">
    <name type="scientific">Dreissena polymorpha</name>
    <name type="common">Zebra mussel</name>
    <name type="synonym">Mytilus polymorpha</name>
    <dbReference type="NCBI Taxonomy" id="45954"/>
    <lineage>
        <taxon>Eukaryota</taxon>
        <taxon>Metazoa</taxon>
        <taxon>Spiralia</taxon>
        <taxon>Lophotrochozoa</taxon>
        <taxon>Mollusca</taxon>
        <taxon>Bivalvia</taxon>
        <taxon>Autobranchia</taxon>
        <taxon>Heteroconchia</taxon>
        <taxon>Euheterodonta</taxon>
        <taxon>Imparidentia</taxon>
        <taxon>Neoheterodontei</taxon>
        <taxon>Myida</taxon>
        <taxon>Dreissenoidea</taxon>
        <taxon>Dreissenidae</taxon>
        <taxon>Dreissena</taxon>
    </lineage>
</organism>
<evidence type="ECO:0000256" key="1">
    <source>
        <dbReference type="SAM" id="MobiDB-lite"/>
    </source>
</evidence>
<feature type="region of interest" description="Disordered" evidence="1">
    <location>
        <begin position="49"/>
        <end position="74"/>
    </location>
</feature>
<reference evidence="3" key="2">
    <citation type="submission" date="2020-11" db="EMBL/GenBank/DDBJ databases">
        <authorList>
            <person name="McCartney M.A."/>
            <person name="Auch B."/>
            <person name="Kono T."/>
            <person name="Mallez S."/>
            <person name="Becker A."/>
            <person name="Gohl D.M."/>
            <person name="Silverstein K.A.T."/>
            <person name="Koren S."/>
            <person name="Bechman K.B."/>
            <person name="Herman A."/>
            <person name="Abrahante J.E."/>
            <person name="Garbe J."/>
        </authorList>
    </citation>
    <scope>NUCLEOTIDE SEQUENCE</scope>
    <source>
        <strain evidence="3">Duluth1</strain>
        <tissue evidence="3">Whole animal</tissue>
    </source>
</reference>
<feature type="compositionally biased region" description="Basic and acidic residues" evidence="1">
    <location>
        <begin position="62"/>
        <end position="74"/>
    </location>
</feature>
<evidence type="ECO:0000256" key="2">
    <source>
        <dbReference type="SAM" id="Phobius"/>
    </source>
</evidence>
<sequence length="74" mass="8339">MAHFNRQLAYAGGYARRDMFLIIAGLHLLTLVSTFFFLPKDFISRAQTKAQSPDAVDETEMSVERLSDRKGVTS</sequence>
<evidence type="ECO:0000313" key="4">
    <source>
        <dbReference type="Proteomes" id="UP000828390"/>
    </source>
</evidence>
<comment type="caution">
    <text evidence="3">The sequence shown here is derived from an EMBL/GenBank/DDBJ whole genome shotgun (WGS) entry which is preliminary data.</text>
</comment>
<keyword evidence="2" id="KW-0812">Transmembrane</keyword>
<dbReference type="EMBL" id="JAIWYP010000006">
    <property type="protein sequence ID" value="KAH3812909.1"/>
    <property type="molecule type" value="Genomic_DNA"/>
</dbReference>
<dbReference type="Proteomes" id="UP000828390">
    <property type="component" value="Unassembled WGS sequence"/>
</dbReference>
<keyword evidence="2" id="KW-0472">Membrane</keyword>
<dbReference type="AlphaFoldDB" id="A0A9D4GC71"/>
<keyword evidence="4" id="KW-1185">Reference proteome</keyword>
<gene>
    <name evidence="3" type="ORF">DPMN_141352</name>
</gene>
<accession>A0A9D4GC71</accession>
<name>A0A9D4GC71_DREPO</name>
<keyword evidence="2" id="KW-1133">Transmembrane helix</keyword>
<reference evidence="3" key="1">
    <citation type="journal article" date="2019" name="bioRxiv">
        <title>The Genome of the Zebra Mussel, Dreissena polymorpha: A Resource for Invasive Species Research.</title>
        <authorList>
            <person name="McCartney M.A."/>
            <person name="Auch B."/>
            <person name="Kono T."/>
            <person name="Mallez S."/>
            <person name="Zhang Y."/>
            <person name="Obille A."/>
            <person name="Becker A."/>
            <person name="Abrahante J.E."/>
            <person name="Garbe J."/>
            <person name="Badalamenti J.P."/>
            <person name="Herman A."/>
            <person name="Mangelson H."/>
            <person name="Liachko I."/>
            <person name="Sullivan S."/>
            <person name="Sone E.D."/>
            <person name="Koren S."/>
            <person name="Silverstein K.A.T."/>
            <person name="Beckman K.B."/>
            <person name="Gohl D.M."/>
        </authorList>
    </citation>
    <scope>NUCLEOTIDE SEQUENCE</scope>
    <source>
        <strain evidence="3">Duluth1</strain>
        <tissue evidence="3">Whole animal</tissue>
    </source>
</reference>
<feature type="transmembrane region" description="Helical" evidence="2">
    <location>
        <begin position="20"/>
        <end position="38"/>
    </location>
</feature>
<evidence type="ECO:0000313" key="3">
    <source>
        <dbReference type="EMBL" id="KAH3812909.1"/>
    </source>
</evidence>